<name>A0A8S1RCF8_9CILI</name>
<dbReference type="AlphaFoldDB" id="A0A8S1RCF8"/>
<proteinExistence type="predicted"/>
<dbReference type="Proteomes" id="UP000692954">
    <property type="component" value="Unassembled WGS sequence"/>
</dbReference>
<evidence type="ECO:0000313" key="2">
    <source>
        <dbReference type="Proteomes" id="UP000692954"/>
    </source>
</evidence>
<gene>
    <name evidence="1" type="ORF">PSON_ATCC_30995.1.T1630088</name>
</gene>
<sequence>MMNFKESTILFSIPKFKEKQFIFNKFLNRNQNKWEEDMIAYIANILNQNSNFTVYEYEVNENNGEQLDGLLIEDNKITKTVNISKQLRTWYENVQIKKQCKEQLKQRFLQLFPKQNIEDKDYNIQSKEYVRNNFKEQFHLIHNRICNSPQIKCTKYTLIKFFCQISLDSEFLIHYQKGLKIISFVQKIFKRNDNPNDHELENLYNEVQNFLDSLENKCHQNFSRNIDGLLII</sequence>
<protein>
    <submittedName>
        <fullName evidence="1">Uncharacterized protein</fullName>
    </submittedName>
</protein>
<organism evidence="1 2">
    <name type="scientific">Paramecium sonneborni</name>
    <dbReference type="NCBI Taxonomy" id="65129"/>
    <lineage>
        <taxon>Eukaryota</taxon>
        <taxon>Sar</taxon>
        <taxon>Alveolata</taxon>
        <taxon>Ciliophora</taxon>
        <taxon>Intramacronucleata</taxon>
        <taxon>Oligohymenophorea</taxon>
        <taxon>Peniculida</taxon>
        <taxon>Parameciidae</taxon>
        <taxon>Paramecium</taxon>
    </lineage>
</organism>
<dbReference type="EMBL" id="CAJJDN010000163">
    <property type="protein sequence ID" value="CAD8125951.1"/>
    <property type="molecule type" value="Genomic_DNA"/>
</dbReference>
<keyword evidence="2" id="KW-1185">Reference proteome</keyword>
<reference evidence="1" key="1">
    <citation type="submission" date="2021-01" db="EMBL/GenBank/DDBJ databases">
        <authorList>
            <consortium name="Genoscope - CEA"/>
            <person name="William W."/>
        </authorList>
    </citation>
    <scope>NUCLEOTIDE SEQUENCE</scope>
</reference>
<accession>A0A8S1RCF8</accession>
<comment type="caution">
    <text evidence="1">The sequence shown here is derived from an EMBL/GenBank/DDBJ whole genome shotgun (WGS) entry which is preliminary data.</text>
</comment>
<evidence type="ECO:0000313" key="1">
    <source>
        <dbReference type="EMBL" id="CAD8125951.1"/>
    </source>
</evidence>